<protein>
    <submittedName>
        <fullName evidence="2">Uncharacterized protein</fullName>
    </submittedName>
</protein>
<keyword evidence="3" id="KW-1185">Reference proteome</keyword>
<dbReference type="GeneID" id="87958935"/>
<feature type="compositionally biased region" description="Low complexity" evidence="1">
    <location>
        <begin position="424"/>
        <end position="440"/>
    </location>
</feature>
<feature type="region of interest" description="Disordered" evidence="1">
    <location>
        <begin position="471"/>
        <end position="509"/>
    </location>
</feature>
<dbReference type="Proteomes" id="UP001329825">
    <property type="component" value="Chromosome 9"/>
</dbReference>
<feature type="region of interest" description="Disordered" evidence="1">
    <location>
        <begin position="260"/>
        <end position="287"/>
    </location>
</feature>
<reference evidence="2 3" key="1">
    <citation type="submission" date="2024-01" db="EMBL/GenBank/DDBJ databases">
        <title>Comparative genomics of Cryptococcus and Kwoniella reveals pathogenesis evolution and contrasting modes of karyotype evolution via chromosome fusion or intercentromeric recombination.</title>
        <authorList>
            <person name="Coelho M.A."/>
            <person name="David-Palma M."/>
            <person name="Shea T."/>
            <person name="Bowers K."/>
            <person name="McGinley-Smith S."/>
            <person name="Mohammad A.W."/>
            <person name="Gnirke A."/>
            <person name="Yurkov A.M."/>
            <person name="Nowrousian M."/>
            <person name="Sun S."/>
            <person name="Cuomo C.A."/>
            <person name="Heitman J."/>
        </authorList>
    </citation>
    <scope>NUCLEOTIDE SEQUENCE [LARGE SCALE GENOMIC DNA]</scope>
    <source>
        <strain evidence="2">CBS 11374</strain>
    </source>
</reference>
<proteinExistence type="predicted"/>
<sequence>MDPLLIAHPPTTFAQMSVATDDEMAFDSYCIVCDRLIVTPKEVEPVAEGPKSVKKKLGGGTIRVKNPDGTTTTRTANGQKVTRPGLKRNPASAARLAALNATSKMQPLTRSKTTDATSPSVESPPKSAEESSSPQSHKLVTFRTNNNNTCSTGFKSSIYCSKQCMEQDAGKSSEAYANIARTLSYDFSHAFPLDTPGVTVPDHARSPYGPPSPLFVSGSDTESSAASNAGGLQDHSGPASSAPKFMEYFRLGKEGPDEAWKAVQRDRRSSMQPSVNRSGAINHPSTESLSSLWNGDYELALGRSVSGSGKMRAMTPFQMPDRETGGPGAATGNGTRSYSISSEQSAPIPATRVPLRRSDLSHTSLAASPSSMQGVPIPPEFGSAPSHTLDLLQSYAHAFPVRSPSGLSTSVQRGFVFPGSTTMSPAPSESRRSSISRPVSGTVRAKSRTEATWDSFGKEAVEEKNYKSFCKKTGQSQSQSTATAMSVPDNYRGRTEYSLHDNTPKQSLEKGVGGWKIKYFQPSSTLIDRSGTIRRDRSASSDNSSRSNGSQANSSGMTIPRSSHLSSSNSTATARTPLTSRMPPPATLPNRPSTTVPSSSLSGSSGLPLPDIANLKIEAGGCGIESNSMPKNGFNWESSEKKGMKTYQIPDAPQFKLDRNKAGLFYFQ</sequence>
<feature type="compositionally biased region" description="Low complexity" evidence="1">
    <location>
        <begin position="597"/>
        <end position="607"/>
    </location>
</feature>
<feature type="compositionally biased region" description="Polar residues" evidence="1">
    <location>
        <begin position="102"/>
        <end position="117"/>
    </location>
</feature>
<feature type="compositionally biased region" description="Polar residues" evidence="1">
    <location>
        <begin position="68"/>
        <end position="80"/>
    </location>
</feature>
<dbReference type="EMBL" id="CP141889">
    <property type="protein sequence ID" value="WRT69814.1"/>
    <property type="molecule type" value="Genomic_DNA"/>
</dbReference>
<feature type="region of interest" description="Disordered" evidence="1">
    <location>
        <begin position="418"/>
        <end position="443"/>
    </location>
</feature>
<feature type="compositionally biased region" description="Low complexity" evidence="1">
    <location>
        <begin position="118"/>
        <end position="136"/>
    </location>
</feature>
<feature type="compositionally biased region" description="Basic and acidic residues" evidence="1">
    <location>
        <begin position="260"/>
        <end position="269"/>
    </location>
</feature>
<accession>A0ABZ1D944</accession>
<feature type="compositionally biased region" description="Low complexity" evidence="1">
    <location>
        <begin position="540"/>
        <end position="555"/>
    </location>
</feature>
<evidence type="ECO:0000313" key="2">
    <source>
        <dbReference type="EMBL" id="WRT69814.1"/>
    </source>
</evidence>
<feature type="region of interest" description="Disordered" evidence="1">
    <location>
        <begin position="49"/>
        <end position="144"/>
    </location>
</feature>
<name>A0ABZ1D944_9TREE</name>
<feature type="compositionally biased region" description="Basic and acidic residues" evidence="1">
    <location>
        <begin position="491"/>
        <end position="503"/>
    </location>
</feature>
<feature type="region of interest" description="Disordered" evidence="1">
    <location>
        <begin position="201"/>
        <end position="240"/>
    </location>
</feature>
<feature type="region of interest" description="Disordered" evidence="1">
    <location>
        <begin position="528"/>
        <end position="607"/>
    </location>
</feature>
<feature type="compositionally biased region" description="Low complexity" evidence="1">
    <location>
        <begin position="88"/>
        <end position="101"/>
    </location>
</feature>
<feature type="compositionally biased region" description="Polar residues" evidence="1">
    <location>
        <begin position="218"/>
        <end position="227"/>
    </location>
</feature>
<feature type="region of interest" description="Disordered" evidence="1">
    <location>
        <begin position="313"/>
        <end position="354"/>
    </location>
</feature>
<feature type="compositionally biased region" description="Polar residues" evidence="1">
    <location>
        <begin position="270"/>
        <end position="287"/>
    </location>
</feature>
<evidence type="ECO:0000313" key="3">
    <source>
        <dbReference type="Proteomes" id="UP001329825"/>
    </source>
</evidence>
<organism evidence="2 3">
    <name type="scientific">Kwoniella shivajii</name>
    <dbReference type="NCBI Taxonomy" id="564305"/>
    <lineage>
        <taxon>Eukaryota</taxon>
        <taxon>Fungi</taxon>
        <taxon>Dikarya</taxon>
        <taxon>Basidiomycota</taxon>
        <taxon>Agaricomycotina</taxon>
        <taxon>Tremellomycetes</taxon>
        <taxon>Tremellales</taxon>
        <taxon>Cryptococcaceae</taxon>
        <taxon>Kwoniella</taxon>
    </lineage>
</organism>
<dbReference type="RefSeq" id="XP_062794553.1">
    <property type="nucleotide sequence ID" value="XM_062938502.1"/>
</dbReference>
<feature type="compositionally biased region" description="Polar residues" evidence="1">
    <location>
        <begin position="336"/>
        <end position="345"/>
    </location>
</feature>
<gene>
    <name evidence="2" type="ORF">IL334_006805</name>
</gene>
<evidence type="ECO:0000256" key="1">
    <source>
        <dbReference type="SAM" id="MobiDB-lite"/>
    </source>
</evidence>